<proteinExistence type="predicted"/>
<name>A0A7V1GFX7_9GAMM</name>
<sequence length="115" mass="12425">MKLKILLAALILSSNTAFAAHTCGGKITTVDIGSNGALHITVDTIGVGNLVCSISRKVGTIEVDTCKALHSMVLAASMANKNVTLWFNKDDNKDCRKGEWIDLQDHGFYFLRISS</sequence>
<accession>A0A7V1GFX7</accession>
<evidence type="ECO:0000313" key="2">
    <source>
        <dbReference type="EMBL" id="HEA18114.1"/>
    </source>
</evidence>
<keyword evidence="1" id="KW-0732">Signal</keyword>
<dbReference type="AlphaFoldDB" id="A0A7V1GFX7"/>
<dbReference type="RefSeq" id="WP_304184033.1">
    <property type="nucleotide sequence ID" value="NZ_DRGM01000173.1"/>
</dbReference>
<organism evidence="2">
    <name type="scientific">Pseudoalteromonas prydzensis</name>
    <dbReference type="NCBI Taxonomy" id="182141"/>
    <lineage>
        <taxon>Bacteria</taxon>
        <taxon>Pseudomonadati</taxon>
        <taxon>Pseudomonadota</taxon>
        <taxon>Gammaproteobacteria</taxon>
        <taxon>Alteromonadales</taxon>
        <taxon>Pseudoalteromonadaceae</taxon>
        <taxon>Pseudoalteromonas</taxon>
    </lineage>
</organism>
<gene>
    <name evidence="2" type="ORF">ENH88_17055</name>
</gene>
<evidence type="ECO:0000256" key="1">
    <source>
        <dbReference type="SAM" id="SignalP"/>
    </source>
</evidence>
<feature type="signal peptide" evidence="1">
    <location>
        <begin position="1"/>
        <end position="19"/>
    </location>
</feature>
<protein>
    <submittedName>
        <fullName evidence="2">Uncharacterized protein</fullName>
    </submittedName>
</protein>
<dbReference type="Proteomes" id="UP000886188">
    <property type="component" value="Unassembled WGS sequence"/>
</dbReference>
<feature type="chain" id="PRO_5030828717" evidence="1">
    <location>
        <begin position="20"/>
        <end position="115"/>
    </location>
</feature>
<reference evidence="2" key="1">
    <citation type="journal article" date="2020" name="mSystems">
        <title>Genome- and Community-Level Interaction Insights into Carbon Utilization and Element Cycling Functions of Hydrothermarchaeota in Hydrothermal Sediment.</title>
        <authorList>
            <person name="Zhou Z."/>
            <person name="Liu Y."/>
            <person name="Xu W."/>
            <person name="Pan J."/>
            <person name="Luo Z.H."/>
            <person name="Li M."/>
        </authorList>
    </citation>
    <scope>NUCLEOTIDE SEQUENCE [LARGE SCALE GENOMIC DNA]</scope>
    <source>
        <strain evidence="2">HyVt-346</strain>
    </source>
</reference>
<comment type="caution">
    <text evidence="2">The sequence shown here is derived from an EMBL/GenBank/DDBJ whole genome shotgun (WGS) entry which is preliminary data.</text>
</comment>
<dbReference type="EMBL" id="DRGM01000173">
    <property type="protein sequence ID" value="HEA18114.1"/>
    <property type="molecule type" value="Genomic_DNA"/>
</dbReference>